<dbReference type="InterPro" id="IPR011486">
    <property type="entry name" value="BBP2"/>
</dbReference>
<dbReference type="InterPro" id="IPR023614">
    <property type="entry name" value="Porin_dom_sf"/>
</dbReference>
<protein>
    <submittedName>
        <fullName evidence="1">Porin</fullName>
    </submittedName>
</protein>
<dbReference type="Proteomes" id="UP000294850">
    <property type="component" value="Unassembled WGS sequence"/>
</dbReference>
<comment type="caution">
    <text evidence="1">The sequence shown here is derived from an EMBL/GenBank/DDBJ whole genome shotgun (WGS) entry which is preliminary data.</text>
</comment>
<proteinExistence type="predicted"/>
<gene>
    <name evidence="1" type="ORF">E0F88_13515</name>
</gene>
<evidence type="ECO:0000313" key="1">
    <source>
        <dbReference type="EMBL" id="TDE15720.1"/>
    </source>
</evidence>
<reference evidence="1 2" key="1">
    <citation type="submission" date="2019-03" db="EMBL/GenBank/DDBJ databases">
        <title>Dyadobacter AR-3-6 sp. nov., isolated from arctic soil.</title>
        <authorList>
            <person name="Chaudhary D.K."/>
        </authorList>
    </citation>
    <scope>NUCLEOTIDE SEQUENCE [LARGE SCALE GENOMIC DNA]</scope>
    <source>
        <strain evidence="1 2">AR-3-6</strain>
    </source>
</reference>
<keyword evidence="2" id="KW-1185">Reference proteome</keyword>
<dbReference type="Pfam" id="PF07642">
    <property type="entry name" value="BBP2"/>
    <property type="match status" value="1"/>
</dbReference>
<dbReference type="EMBL" id="SMFL01000004">
    <property type="protein sequence ID" value="TDE15720.1"/>
    <property type="molecule type" value="Genomic_DNA"/>
</dbReference>
<dbReference type="SUPFAM" id="SSF56935">
    <property type="entry name" value="Porins"/>
    <property type="match status" value="1"/>
</dbReference>
<dbReference type="Gene3D" id="2.40.160.10">
    <property type="entry name" value="Porin"/>
    <property type="match status" value="1"/>
</dbReference>
<dbReference type="OrthoDB" id="1114561at2"/>
<sequence length="390" mass="42290">MIPFLGFTKSFEDKKTKADTLTTVAEVKEEEESKGAFAFSGYLDSYYSANFNKPASRSNGGAAGTARVFDTRSGQFSLGLVQTKVAYTNDKSEAVVDLTFGPNANLGNYGNAVFSTALAIKQAYFTYKFTDKFSMTAGQFGTHIGYEVIDAPANFNYSLSNQFNNGPFYHTGLKATYAFSERASLMVGVVNNVDGIEDNNRKKGIISQLYVAPVENWNVYLNFITSNEANDDTDTGVTPDASYTMFDLATSYQITEKFLLGVNASYGLQKGDFQGGGGPADTESWGGIAGYANTSITDNFGIGLRYEYFNNDNGVRGLRTATGAGTSVNSVTLTGNITLADGHILLKPEFRLDTYPKVSGANSEQQFQDSKGAWSKNSQTTFGLAMIYKF</sequence>
<name>A0A4R5DTT2_9BACT</name>
<evidence type="ECO:0000313" key="2">
    <source>
        <dbReference type="Proteomes" id="UP000294850"/>
    </source>
</evidence>
<accession>A0A4R5DTT2</accession>
<organism evidence="1 2">
    <name type="scientific">Dyadobacter psychrotolerans</name>
    <dbReference type="NCBI Taxonomy" id="2541721"/>
    <lineage>
        <taxon>Bacteria</taxon>
        <taxon>Pseudomonadati</taxon>
        <taxon>Bacteroidota</taxon>
        <taxon>Cytophagia</taxon>
        <taxon>Cytophagales</taxon>
        <taxon>Spirosomataceae</taxon>
        <taxon>Dyadobacter</taxon>
    </lineage>
</organism>
<dbReference type="AlphaFoldDB" id="A0A4R5DTT2"/>